<dbReference type="GO" id="GO:0016491">
    <property type="term" value="F:oxidoreductase activity"/>
    <property type="evidence" value="ECO:0007669"/>
    <property type="project" value="UniProtKB-KW"/>
</dbReference>
<name>A0A059W8D9_STRNR</name>
<comment type="similarity">
    <text evidence="1">Belongs to the short-chain dehydrogenases/reductases (SDR) family.</text>
</comment>
<dbReference type="Pfam" id="PF13561">
    <property type="entry name" value="adh_short_C2"/>
    <property type="match status" value="1"/>
</dbReference>
<proteinExistence type="inferred from homology"/>
<evidence type="ECO:0000313" key="4">
    <source>
        <dbReference type="Proteomes" id="UP000288351"/>
    </source>
</evidence>
<reference evidence="3 4" key="1">
    <citation type="journal article" date="2019" name="Microbiol. Resour. Announc.">
        <title>Draft Genome Sequence of the Most Traditional epsilon-Poly-l-Lysine Producer, Streptomyces albulus NBRC14147.</title>
        <authorList>
            <person name="Yamanaka K."/>
            <person name="Hamano Y."/>
        </authorList>
    </citation>
    <scope>NUCLEOTIDE SEQUENCE [LARGE SCALE GENOMIC DNA]</scope>
    <source>
        <strain evidence="3 4">NBRC 14147</strain>
    </source>
</reference>
<dbReference type="PANTHER" id="PTHR43639">
    <property type="entry name" value="OXIDOREDUCTASE, SHORT-CHAIN DEHYDROGENASE/REDUCTASE FAMILY (AFU_ORTHOLOGUE AFUA_5G02870)"/>
    <property type="match status" value="1"/>
</dbReference>
<evidence type="ECO:0000313" key="3">
    <source>
        <dbReference type="EMBL" id="GCB95481.1"/>
    </source>
</evidence>
<dbReference type="STRING" id="68570.DC74_7320"/>
<accession>A0A059W8D9</accession>
<dbReference type="SUPFAM" id="SSF51735">
    <property type="entry name" value="NAD(P)-binding Rossmann-fold domains"/>
    <property type="match status" value="1"/>
</dbReference>
<dbReference type="InterPro" id="IPR002347">
    <property type="entry name" value="SDR_fam"/>
</dbReference>
<dbReference type="Proteomes" id="UP000288351">
    <property type="component" value="Unassembled WGS sequence"/>
</dbReference>
<dbReference type="PRINTS" id="PR00080">
    <property type="entry name" value="SDRFAMILY"/>
</dbReference>
<gene>
    <name evidence="3" type="ORF">SALB_08286</name>
</gene>
<keyword evidence="2" id="KW-0560">Oxidoreductase</keyword>
<dbReference type="PRINTS" id="PR00081">
    <property type="entry name" value="GDHRDH"/>
</dbReference>
<dbReference type="Gene3D" id="3.40.50.720">
    <property type="entry name" value="NAD(P)-binding Rossmann-like Domain"/>
    <property type="match status" value="1"/>
</dbReference>
<evidence type="ECO:0000256" key="1">
    <source>
        <dbReference type="ARBA" id="ARBA00006484"/>
    </source>
</evidence>
<evidence type="ECO:0000256" key="2">
    <source>
        <dbReference type="ARBA" id="ARBA00023002"/>
    </source>
</evidence>
<protein>
    <submittedName>
        <fullName evidence="3">3-oxoacyl-ACP reductase</fullName>
    </submittedName>
</protein>
<sequence length="254" mass="26197">MGDLYGKTALVTGSSRGIGRGIAQRLAQDGALVAVHYGTNDIAAKETVESIQEAGGRAFSIAAELGVPGDAEALFAAFDAELSAAGAGPGLDVLVNNAAISLPGHIDAVTPEEFDRTIAVNTKAPFFLIQHGLRRMRDGGRIVNVSSAVTSTAFPSTIAYGVSKGAIDTLTRTLAKDVGDRGITVNTVAPGFIETDMNAAMRATPEAHAALAAISVFNRLGRPTDIADVVAFLASDDSRWITGQRIDVTGGSML</sequence>
<dbReference type="eggNOG" id="COG1028">
    <property type="taxonomic scope" value="Bacteria"/>
</dbReference>
<dbReference type="PROSITE" id="PS00061">
    <property type="entry name" value="ADH_SHORT"/>
    <property type="match status" value="1"/>
</dbReference>
<comment type="caution">
    <text evidence="3">The sequence shown here is derived from an EMBL/GenBank/DDBJ whole genome shotgun (WGS) entry which is preliminary data.</text>
</comment>
<dbReference type="InterPro" id="IPR036291">
    <property type="entry name" value="NAD(P)-bd_dom_sf"/>
</dbReference>
<organism evidence="3 4">
    <name type="scientific">Streptomyces noursei</name>
    <name type="common">Streptomyces albulus</name>
    <dbReference type="NCBI Taxonomy" id="1971"/>
    <lineage>
        <taxon>Bacteria</taxon>
        <taxon>Bacillati</taxon>
        <taxon>Actinomycetota</taxon>
        <taxon>Actinomycetes</taxon>
        <taxon>Kitasatosporales</taxon>
        <taxon>Streptomycetaceae</taxon>
        <taxon>Streptomyces</taxon>
    </lineage>
</organism>
<dbReference type="InterPro" id="IPR020904">
    <property type="entry name" value="Sc_DH/Rdtase_CS"/>
</dbReference>
<dbReference type="AlphaFoldDB" id="A0A059W8D9"/>
<dbReference type="RefSeq" id="WP_016574650.1">
    <property type="nucleotide sequence ID" value="NZ_BHXC01000007.1"/>
</dbReference>
<dbReference type="EMBL" id="BHXC01000007">
    <property type="protein sequence ID" value="GCB95481.1"/>
    <property type="molecule type" value="Genomic_DNA"/>
</dbReference>
<dbReference type="PANTHER" id="PTHR43639:SF1">
    <property type="entry name" value="SHORT-CHAIN DEHYDROGENASE_REDUCTASE FAMILY PROTEIN"/>
    <property type="match status" value="1"/>
</dbReference>
<dbReference type="FunFam" id="3.40.50.720:FF:000084">
    <property type="entry name" value="Short-chain dehydrogenase reductase"/>
    <property type="match status" value="1"/>
</dbReference>